<dbReference type="STRING" id="1297617.IB211_00115c"/>
<sequence>MGGSLFCAVFYWKGAFCMGYFSELSMMQGQGHAESSPKAEPESSAFEEETFDELPVPARETSTHEQDEKTETLSAPAEESSSLPADEPADEEAPAEEEPDEEDEDEACEDDTSDEEPSSASTKDAASDTDEEKRRAEHEAAEAKRKAEWEARQAEKKRAEQEQLDRLAAMNDDEVVSASMQRVSTDTEKLTRRNMKECVAEFIQTKCLEDIAFARLTMHPRKSMIHCFQYINRKAWDYIQDELKASGIQPGPGSQGYGCDVPDGLCYQWAEDYFRDPDAKEDHEEEEKFVPRPYFGKSSSKSSKKKKSEKKPAEKKKPEPKPTPEKKDSAGGQMSLLDFGMEKAG</sequence>
<evidence type="ECO:0000313" key="3">
    <source>
        <dbReference type="Proteomes" id="UP000064844"/>
    </source>
</evidence>
<evidence type="ECO:0000256" key="1">
    <source>
        <dbReference type="SAM" id="MobiDB-lite"/>
    </source>
</evidence>
<dbReference type="Proteomes" id="UP000064844">
    <property type="component" value="Chromosome"/>
</dbReference>
<feature type="compositionally biased region" description="Acidic residues" evidence="1">
    <location>
        <begin position="87"/>
        <end position="117"/>
    </location>
</feature>
<keyword evidence="3" id="KW-1185">Reference proteome</keyword>
<feature type="compositionally biased region" description="Low complexity" evidence="1">
    <location>
        <begin position="72"/>
        <end position="86"/>
    </location>
</feature>
<dbReference type="KEGG" id="ibu:IB211_00115c"/>
<reference evidence="2 3" key="1">
    <citation type="journal article" date="2015" name="Nat. Commun.">
        <title>Production of butyrate from lysine and the Amadori product fructoselysine by a human gut commensal.</title>
        <authorList>
            <person name="Bui T.P."/>
            <person name="Ritari J."/>
            <person name="Boeren S."/>
            <person name="de Waard P."/>
            <person name="Plugge C.M."/>
            <person name="de Vos W.M."/>
        </authorList>
    </citation>
    <scope>NUCLEOTIDE SEQUENCE [LARGE SCALE GENOMIC DNA]</scope>
    <source>
        <strain evidence="2 3">AF211</strain>
    </source>
</reference>
<dbReference type="EMBL" id="CP011307">
    <property type="protein sequence ID" value="ALP92511.1"/>
    <property type="molecule type" value="Genomic_DNA"/>
</dbReference>
<evidence type="ECO:0000313" key="2">
    <source>
        <dbReference type="EMBL" id="ALP92511.1"/>
    </source>
</evidence>
<evidence type="ECO:0008006" key="4">
    <source>
        <dbReference type="Google" id="ProtNLM"/>
    </source>
</evidence>
<feature type="region of interest" description="Disordered" evidence="1">
    <location>
        <begin position="278"/>
        <end position="345"/>
    </location>
</feature>
<feature type="region of interest" description="Disordered" evidence="1">
    <location>
        <begin position="29"/>
        <end position="161"/>
    </location>
</feature>
<proteinExistence type="predicted"/>
<feature type="compositionally biased region" description="Basic and acidic residues" evidence="1">
    <location>
        <begin position="278"/>
        <end position="290"/>
    </location>
</feature>
<dbReference type="PATRIC" id="fig|1297617.4.peg.114"/>
<accession>A0A0S2VZU9</accession>
<feature type="compositionally biased region" description="Basic and acidic residues" evidence="1">
    <location>
        <begin position="61"/>
        <end position="71"/>
    </location>
</feature>
<protein>
    <recommendedName>
        <fullName evidence="4">PcfK-like protein</fullName>
    </recommendedName>
</protein>
<feature type="compositionally biased region" description="Basic and acidic residues" evidence="1">
    <location>
        <begin position="310"/>
        <end position="329"/>
    </location>
</feature>
<reference evidence="3" key="2">
    <citation type="submission" date="2015-04" db="EMBL/GenBank/DDBJ databases">
        <title>A butyrogenic pathway from the amino acid lysine in a human gut commensal.</title>
        <authorList>
            <person name="de Vos W.M."/>
            <person name="Bui N.T.P."/>
            <person name="Plugge C.M."/>
            <person name="Ritari J."/>
        </authorList>
    </citation>
    <scope>NUCLEOTIDE SEQUENCE [LARGE SCALE GENOMIC DNA]</scope>
    <source>
        <strain evidence="3">AF211</strain>
    </source>
</reference>
<organism evidence="2 3">
    <name type="scientific">Intestinimonas butyriciproducens</name>
    <dbReference type="NCBI Taxonomy" id="1297617"/>
    <lineage>
        <taxon>Bacteria</taxon>
        <taxon>Bacillati</taxon>
        <taxon>Bacillota</taxon>
        <taxon>Clostridia</taxon>
        <taxon>Eubacteriales</taxon>
        <taxon>Intestinimonas</taxon>
    </lineage>
</organism>
<dbReference type="AlphaFoldDB" id="A0A0S2VZU9"/>
<gene>
    <name evidence="2" type="ORF">IB211_00115c</name>
</gene>
<name>A0A0S2VZU9_9FIRM</name>
<feature type="compositionally biased region" description="Basic and acidic residues" evidence="1">
    <location>
        <begin position="131"/>
        <end position="161"/>
    </location>
</feature>